<dbReference type="PANTHER" id="PTHR43312">
    <property type="entry name" value="D-THREO-ALDOSE 1-DEHYDROGENASE"/>
    <property type="match status" value="1"/>
</dbReference>
<dbReference type="InterPro" id="IPR053135">
    <property type="entry name" value="AKR2_Oxidoreductase"/>
</dbReference>
<dbReference type="SUPFAM" id="SSF51430">
    <property type="entry name" value="NAD(P)-linked oxidoreductase"/>
    <property type="match status" value="1"/>
</dbReference>
<proteinExistence type="predicted"/>
<dbReference type="InterPro" id="IPR036812">
    <property type="entry name" value="NAD(P)_OxRdtase_dom_sf"/>
</dbReference>
<organism evidence="2 3">
    <name type="scientific">Cerasicoccus arenae</name>
    <dbReference type="NCBI Taxonomy" id="424488"/>
    <lineage>
        <taxon>Bacteria</taxon>
        <taxon>Pseudomonadati</taxon>
        <taxon>Verrucomicrobiota</taxon>
        <taxon>Opitutia</taxon>
        <taxon>Puniceicoccales</taxon>
        <taxon>Cerasicoccaceae</taxon>
        <taxon>Cerasicoccus</taxon>
    </lineage>
</organism>
<comment type="caution">
    <text evidence="2">The sequence shown here is derived from an EMBL/GenBank/DDBJ whole genome shotgun (WGS) entry which is preliminary data.</text>
</comment>
<dbReference type="RefSeq" id="WP_189513293.1">
    <property type="nucleotide sequence ID" value="NZ_BMXG01000007.1"/>
</dbReference>
<reference evidence="2" key="1">
    <citation type="journal article" date="2014" name="Int. J. Syst. Evol. Microbiol.">
        <title>Complete genome sequence of Corynebacterium casei LMG S-19264T (=DSM 44701T), isolated from a smear-ripened cheese.</title>
        <authorList>
            <consortium name="US DOE Joint Genome Institute (JGI-PGF)"/>
            <person name="Walter F."/>
            <person name="Albersmeier A."/>
            <person name="Kalinowski J."/>
            <person name="Ruckert C."/>
        </authorList>
    </citation>
    <scope>NUCLEOTIDE SEQUENCE</scope>
    <source>
        <strain evidence="2">KCTC 12870</strain>
    </source>
</reference>
<dbReference type="InterPro" id="IPR023210">
    <property type="entry name" value="NADP_OxRdtase_dom"/>
</dbReference>
<keyword evidence="3" id="KW-1185">Reference proteome</keyword>
<dbReference type="CDD" id="cd19096">
    <property type="entry name" value="AKR_Fe-S_oxidoreductase"/>
    <property type="match status" value="1"/>
</dbReference>
<protein>
    <submittedName>
        <fullName evidence="2">Oxidoreductase</fullName>
    </submittedName>
</protein>
<dbReference type="Proteomes" id="UP000642829">
    <property type="component" value="Unassembled WGS sequence"/>
</dbReference>
<dbReference type="PANTHER" id="PTHR43312:SF2">
    <property type="entry name" value="OXIDOREDUCTASE"/>
    <property type="match status" value="1"/>
</dbReference>
<dbReference type="Pfam" id="PF00248">
    <property type="entry name" value="Aldo_ket_red"/>
    <property type="match status" value="1"/>
</dbReference>
<sequence length="393" mass="44848">MHYRRFGRTELKMPVITAGGMRYQQSWNDLPADEITAQEQERISKTIHRALELGINHIETARGYGSSERQLGVVLKDIPRDSYILQSKVAPKEDPKEFEQVLEETFDRLGCDYLDLFGFHGLNTDELTDWTIRKGGCMEVTRRWQKDGRIRYIGFSTHGTCDTIIRAIETGEFDYVNLHWYFINQTNWQAIEAATKQDMGVFIISPNDKGGQLYNPPPKLVDLCAPLTPMGFNSLFCLRRPEVHTLSVGAAQPDQYDPQIEALAYYDNIDAVISPIEDRINAAMVDALGADWWPNYTKHLPTFDKAPGEINLIYILRLWSLAKGLDMDDYGKYRYGMIGNGGHWMAGQKAGNFDDAEIIKAVNGHQFADRIPSILREAHEMFKGKERERLSST</sequence>
<evidence type="ECO:0000259" key="1">
    <source>
        <dbReference type="Pfam" id="PF00248"/>
    </source>
</evidence>
<dbReference type="AlphaFoldDB" id="A0A8J3DAV9"/>
<gene>
    <name evidence="2" type="ORF">GCM10007047_13650</name>
</gene>
<dbReference type="EMBL" id="BMXG01000007">
    <property type="protein sequence ID" value="GHB98890.1"/>
    <property type="molecule type" value="Genomic_DNA"/>
</dbReference>
<feature type="domain" description="NADP-dependent oxidoreductase" evidence="1">
    <location>
        <begin position="16"/>
        <end position="174"/>
    </location>
</feature>
<reference evidence="2" key="2">
    <citation type="submission" date="2020-09" db="EMBL/GenBank/DDBJ databases">
        <authorList>
            <person name="Sun Q."/>
            <person name="Kim S."/>
        </authorList>
    </citation>
    <scope>NUCLEOTIDE SEQUENCE</scope>
    <source>
        <strain evidence="2">KCTC 12870</strain>
    </source>
</reference>
<dbReference type="FunFam" id="3.20.20.100:FF:000070">
    <property type="entry name" value="Aldo/keto reductase"/>
    <property type="match status" value="1"/>
</dbReference>
<evidence type="ECO:0000313" key="2">
    <source>
        <dbReference type="EMBL" id="GHB98890.1"/>
    </source>
</evidence>
<dbReference type="Gene3D" id="3.20.20.100">
    <property type="entry name" value="NADP-dependent oxidoreductase domain"/>
    <property type="match status" value="1"/>
</dbReference>
<accession>A0A8J3DAV9</accession>
<evidence type="ECO:0000313" key="3">
    <source>
        <dbReference type="Proteomes" id="UP000642829"/>
    </source>
</evidence>
<name>A0A8J3DAV9_9BACT</name>